<dbReference type="InterPro" id="IPR011335">
    <property type="entry name" value="Restrct_endonuc-II-like"/>
</dbReference>
<sequence>MVKGHGPKGYKQSPEHIEKRRQAMMRYYKDPEWQRWRGETVSRGTTPAQRERIRRLNLGKPVSEEMRGKLRRAALQQWERDGDTLREGIRRVHKGNKYRLGKGHSPETREKIRQARLRQSPQPKKATGIELRLEHEFRKRRLKFEMHKTMFGRFQPDFVFESVKLIVQADGDYWHRQRPGQLEKDARFNEMAASDGWTVWRFAETEITQHSEACGRAVARFVRSH</sequence>
<evidence type="ECO:0000313" key="2">
    <source>
        <dbReference type="EMBL" id="KKN16115.1"/>
    </source>
</evidence>
<reference evidence="2" key="1">
    <citation type="journal article" date="2015" name="Nature">
        <title>Complex archaea that bridge the gap between prokaryotes and eukaryotes.</title>
        <authorList>
            <person name="Spang A."/>
            <person name="Saw J.H."/>
            <person name="Jorgensen S.L."/>
            <person name="Zaremba-Niedzwiedzka K."/>
            <person name="Martijn J."/>
            <person name="Lind A.E."/>
            <person name="van Eijk R."/>
            <person name="Schleper C."/>
            <person name="Guy L."/>
            <person name="Ettema T.J."/>
        </authorList>
    </citation>
    <scope>NUCLEOTIDE SEQUENCE</scope>
</reference>
<dbReference type="Pfam" id="PF04480">
    <property type="entry name" value="DUF559"/>
    <property type="match status" value="1"/>
</dbReference>
<dbReference type="Gene3D" id="3.40.960.10">
    <property type="entry name" value="VSR Endonuclease"/>
    <property type="match status" value="1"/>
</dbReference>
<evidence type="ECO:0000259" key="1">
    <source>
        <dbReference type="SMART" id="SM00496"/>
    </source>
</evidence>
<dbReference type="InterPro" id="IPR003611">
    <property type="entry name" value="NUMOD3"/>
</dbReference>
<dbReference type="SUPFAM" id="SSF52980">
    <property type="entry name" value="Restriction endonuclease-like"/>
    <property type="match status" value="1"/>
</dbReference>
<dbReference type="SMART" id="SM00496">
    <property type="entry name" value="IENR2"/>
    <property type="match status" value="3"/>
</dbReference>
<proteinExistence type="predicted"/>
<protein>
    <recommendedName>
        <fullName evidence="1">Nuclease associated modular domain-containing protein</fullName>
    </recommendedName>
</protein>
<dbReference type="GO" id="GO:0003677">
    <property type="term" value="F:DNA binding"/>
    <property type="evidence" value="ECO:0007669"/>
    <property type="project" value="InterPro"/>
</dbReference>
<comment type="caution">
    <text evidence="2">The sequence shown here is derived from an EMBL/GenBank/DDBJ whole genome shotgun (WGS) entry which is preliminary data.</text>
</comment>
<organism evidence="2">
    <name type="scientific">marine sediment metagenome</name>
    <dbReference type="NCBI Taxonomy" id="412755"/>
    <lineage>
        <taxon>unclassified sequences</taxon>
        <taxon>metagenomes</taxon>
        <taxon>ecological metagenomes</taxon>
    </lineage>
</organism>
<feature type="domain" description="Nuclease associated modular" evidence="1">
    <location>
        <begin position="58"/>
        <end position="74"/>
    </location>
</feature>
<feature type="domain" description="Nuclease associated modular" evidence="1">
    <location>
        <begin position="100"/>
        <end position="116"/>
    </location>
</feature>
<accession>A0A0F9N9A2</accession>
<dbReference type="AlphaFoldDB" id="A0A0F9N9A2"/>
<name>A0A0F9N9A2_9ZZZZ</name>
<dbReference type="EMBL" id="LAZR01003646">
    <property type="protein sequence ID" value="KKN16115.1"/>
    <property type="molecule type" value="Genomic_DNA"/>
</dbReference>
<dbReference type="Pfam" id="PF07460">
    <property type="entry name" value="NUMOD3"/>
    <property type="match status" value="1"/>
</dbReference>
<feature type="domain" description="Nuclease associated modular" evidence="1">
    <location>
        <begin position="8"/>
        <end position="24"/>
    </location>
</feature>
<dbReference type="InterPro" id="IPR007569">
    <property type="entry name" value="DUF559"/>
</dbReference>
<gene>
    <name evidence="2" type="ORF">LCGC14_0979100</name>
</gene>